<proteinExistence type="predicted"/>
<reference evidence="1" key="2">
    <citation type="submission" date="2021-03" db="UniProtKB">
        <authorList>
            <consortium name="EnsemblPlants"/>
        </authorList>
    </citation>
    <scope>IDENTIFICATION</scope>
</reference>
<protein>
    <recommendedName>
        <fullName evidence="3">Reverse transcriptase</fullName>
    </recommendedName>
</protein>
<name>A0A803P1C6_CANSA</name>
<evidence type="ECO:0000313" key="2">
    <source>
        <dbReference type="Proteomes" id="UP000596661"/>
    </source>
</evidence>
<organism evidence="1 2">
    <name type="scientific">Cannabis sativa</name>
    <name type="common">Hemp</name>
    <name type="synonym">Marijuana</name>
    <dbReference type="NCBI Taxonomy" id="3483"/>
    <lineage>
        <taxon>Eukaryota</taxon>
        <taxon>Viridiplantae</taxon>
        <taxon>Streptophyta</taxon>
        <taxon>Embryophyta</taxon>
        <taxon>Tracheophyta</taxon>
        <taxon>Spermatophyta</taxon>
        <taxon>Magnoliopsida</taxon>
        <taxon>eudicotyledons</taxon>
        <taxon>Gunneridae</taxon>
        <taxon>Pentapetalae</taxon>
        <taxon>rosids</taxon>
        <taxon>fabids</taxon>
        <taxon>Rosales</taxon>
        <taxon>Cannabaceae</taxon>
        <taxon>Cannabis</taxon>
    </lineage>
</organism>
<dbReference type="EMBL" id="UZAU01000113">
    <property type="status" value="NOT_ANNOTATED_CDS"/>
    <property type="molecule type" value="Genomic_DNA"/>
</dbReference>
<keyword evidence="2" id="KW-1185">Reference proteome</keyword>
<accession>A0A803P1C6</accession>
<sequence>MRRGIKSVLRIGSLEGNIKYLGLPLFCSRQKDADFNFIIENLTSKLLGWKAKMLSKAGHATLIKSGGTILAIKAQKSNSILKKGACKLVVDGKDTNVWGDPLITHKKEFILDLLSLTGEVASALWNKLWNSRILKGQDLLWCILAKALPASARSAKISY</sequence>
<evidence type="ECO:0000313" key="1">
    <source>
        <dbReference type="EnsemblPlants" id="cds.evm.model.02.501"/>
    </source>
</evidence>
<dbReference type="EnsemblPlants" id="evm.model.02.501">
    <property type="protein sequence ID" value="cds.evm.model.02.501"/>
    <property type="gene ID" value="evm.TU.02.501"/>
</dbReference>
<dbReference type="Proteomes" id="UP000596661">
    <property type="component" value="Chromosome 2"/>
</dbReference>
<evidence type="ECO:0008006" key="3">
    <source>
        <dbReference type="Google" id="ProtNLM"/>
    </source>
</evidence>
<dbReference type="AlphaFoldDB" id="A0A803P1C6"/>
<dbReference type="Gramene" id="evm.model.02.501">
    <property type="protein sequence ID" value="cds.evm.model.02.501"/>
    <property type="gene ID" value="evm.TU.02.501"/>
</dbReference>
<reference evidence="1" key="1">
    <citation type="submission" date="2018-11" db="EMBL/GenBank/DDBJ databases">
        <authorList>
            <person name="Grassa J C."/>
        </authorList>
    </citation>
    <scope>NUCLEOTIDE SEQUENCE [LARGE SCALE GENOMIC DNA]</scope>
</reference>